<dbReference type="InterPro" id="IPR003362">
    <property type="entry name" value="Bact_transf"/>
</dbReference>
<reference evidence="5 6" key="1">
    <citation type="submission" date="2019-12" db="EMBL/GenBank/DDBJ databases">
        <title>Genomic-based taxomic classification of the family Erythrobacteraceae.</title>
        <authorList>
            <person name="Xu L."/>
        </authorList>
    </citation>
    <scope>NUCLEOTIDE SEQUENCE [LARGE SCALE GENOMIC DNA]</scope>
    <source>
        <strain evidence="5 6">M0322</strain>
    </source>
</reference>
<feature type="transmembrane region" description="Helical" evidence="3">
    <location>
        <begin position="256"/>
        <end position="280"/>
    </location>
</feature>
<keyword evidence="5" id="KW-0808">Transferase</keyword>
<name>A0A844YXB5_9SPHN</name>
<sequence>MRQMDMQPGGGGSAYSEVLAGRGHSAIGRRTLLERYTFILPLMVLFVLAGQTLVALTMLSVPLGHRDVINGYIAAVPVNVLAALILREFRRTPGTSRFAFILPSFALPVLAMLAVLVGLRIPYSNYMLVGGVGSALAFLYLISAFQRPTSGRRIYLVPGGEIAQLQEDMGWLNVEVLRSPADLARCGDGAVVADLRHELSSEWERGIARATINGVPVYNAKQVRESLTGRVQIESLSENSFGALIPSLSYLLVKRVIDLVGALVLLAVLAIPLVAIALVIRADSPGPALYRHRRVGYRGRPFDTIKFRTMHARVQDDEDLESQKTLDNDPRVTAVGRTLRKMRLDELPQLINVVRGEMSLIGPRPEAQALSRWYDEHLDFYDYRHIVRPGITGWAQVNQGHVTELDDVYIKLQYDFYYIKNVSAWLDLLIALRTLGVMINFRGAK</sequence>
<proteinExistence type="inferred from homology"/>
<keyword evidence="2" id="KW-0270">Exopolysaccharide synthesis</keyword>
<gene>
    <name evidence="5" type="ORF">GRI99_08175</name>
</gene>
<keyword evidence="3" id="KW-0472">Membrane</keyword>
<dbReference type="AlphaFoldDB" id="A0A844YXB5"/>
<dbReference type="Proteomes" id="UP000466966">
    <property type="component" value="Unassembled WGS sequence"/>
</dbReference>
<evidence type="ECO:0000259" key="4">
    <source>
        <dbReference type="Pfam" id="PF02397"/>
    </source>
</evidence>
<feature type="transmembrane region" description="Helical" evidence="3">
    <location>
        <begin position="38"/>
        <end position="63"/>
    </location>
</feature>
<feature type="transmembrane region" description="Helical" evidence="3">
    <location>
        <begin position="125"/>
        <end position="145"/>
    </location>
</feature>
<evidence type="ECO:0000313" key="5">
    <source>
        <dbReference type="EMBL" id="MXO71618.1"/>
    </source>
</evidence>
<evidence type="ECO:0000256" key="3">
    <source>
        <dbReference type="SAM" id="Phobius"/>
    </source>
</evidence>
<comment type="caution">
    <text evidence="5">The sequence shown here is derived from an EMBL/GenBank/DDBJ whole genome shotgun (WGS) entry which is preliminary data.</text>
</comment>
<evidence type="ECO:0000256" key="1">
    <source>
        <dbReference type="ARBA" id="ARBA00006464"/>
    </source>
</evidence>
<feature type="domain" description="Bacterial sugar transferase" evidence="4">
    <location>
        <begin position="254"/>
        <end position="439"/>
    </location>
</feature>
<evidence type="ECO:0000256" key="2">
    <source>
        <dbReference type="ARBA" id="ARBA00023169"/>
    </source>
</evidence>
<keyword evidence="3" id="KW-1133">Transmembrane helix</keyword>
<dbReference type="GO" id="GO:0016780">
    <property type="term" value="F:phosphotransferase activity, for other substituted phosphate groups"/>
    <property type="evidence" value="ECO:0007669"/>
    <property type="project" value="TreeGrafter"/>
</dbReference>
<dbReference type="RefSeq" id="WP_160771517.1">
    <property type="nucleotide sequence ID" value="NZ_WTYV01000002.1"/>
</dbReference>
<keyword evidence="6" id="KW-1185">Reference proteome</keyword>
<dbReference type="PANTHER" id="PTHR30576">
    <property type="entry name" value="COLANIC BIOSYNTHESIS UDP-GLUCOSE LIPID CARRIER TRANSFERASE"/>
    <property type="match status" value="1"/>
</dbReference>
<dbReference type="OrthoDB" id="9808602at2"/>
<accession>A0A844YXB5</accession>
<dbReference type="EMBL" id="WTYV01000002">
    <property type="protein sequence ID" value="MXO71618.1"/>
    <property type="molecule type" value="Genomic_DNA"/>
</dbReference>
<feature type="transmembrane region" description="Helical" evidence="3">
    <location>
        <begin position="98"/>
        <end position="119"/>
    </location>
</feature>
<dbReference type="Pfam" id="PF02397">
    <property type="entry name" value="Bac_transf"/>
    <property type="match status" value="1"/>
</dbReference>
<evidence type="ECO:0000313" key="6">
    <source>
        <dbReference type="Proteomes" id="UP000466966"/>
    </source>
</evidence>
<dbReference type="GO" id="GO:0000271">
    <property type="term" value="P:polysaccharide biosynthetic process"/>
    <property type="evidence" value="ECO:0007669"/>
    <property type="project" value="UniProtKB-KW"/>
</dbReference>
<feature type="transmembrane region" description="Helical" evidence="3">
    <location>
        <begin position="69"/>
        <end position="86"/>
    </location>
</feature>
<keyword evidence="3" id="KW-0812">Transmembrane</keyword>
<protein>
    <submittedName>
        <fullName evidence="5">Sugar transferase</fullName>
    </submittedName>
</protein>
<organism evidence="5 6">
    <name type="scientific">Alteraurantiacibacter buctensis</name>
    <dbReference type="NCBI Taxonomy" id="1503981"/>
    <lineage>
        <taxon>Bacteria</taxon>
        <taxon>Pseudomonadati</taxon>
        <taxon>Pseudomonadota</taxon>
        <taxon>Alphaproteobacteria</taxon>
        <taxon>Sphingomonadales</taxon>
        <taxon>Erythrobacteraceae</taxon>
        <taxon>Alteraurantiacibacter</taxon>
    </lineage>
</organism>
<dbReference type="PANTHER" id="PTHR30576:SF0">
    <property type="entry name" value="UNDECAPRENYL-PHOSPHATE N-ACETYLGALACTOSAMINYL 1-PHOSPHATE TRANSFERASE-RELATED"/>
    <property type="match status" value="1"/>
</dbReference>
<comment type="similarity">
    <text evidence="1">Belongs to the bacterial sugar transferase family.</text>
</comment>